<dbReference type="GO" id="GO:0005739">
    <property type="term" value="C:mitochondrion"/>
    <property type="evidence" value="ECO:0007669"/>
    <property type="project" value="GOC"/>
</dbReference>
<dbReference type="GO" id="GO:0006099">
    <property type="term" value="P:tricarboxylic acid cycle"/>
    <property type="evidence" value="ECO:0007669"/>
    <property type="project" value="InterPro"/>
</dbReference>
<reference evidence="9 11" key="2">
    <citation type="journal article" date="2013" name="Nature">
        <title>Insights into bilaterian evolution from three spiralian genomes.</title>
        <authorList>
            <person name="Simakov O."/>
            <person name="Marletaz F."/>
            <person name="Cho S.J."/>
            <person name="Edsinger-Gonzales E."/>
            <person name="Havlak P."/>
            <person name="Hellsten U."/>
            <person name="Kuo D.H."/>
            <person name="Larsson T."/>
            <person name="Lv J."/>
            <person name="Arendt D."/>
            <person name="Savage R."/>
            <person name="Osoegawa K."/>
            <person name="de Jong P."/>
            <person name="Grimwood J."/>
            <person name="Chapman J.A."/>
            <person name="Shapiro H."/>
            <person name="Aerts A."/>
            <person name="Otillar R.P."/>
            <person name="Terry A.Y."/>
            <person name="Boore J.L."/>
            <person name="Grigoriev I.V."/>
            <person name="Lindberg D.R."/>
            <person name="Seaver E.C."/>
            <person name="Weisblat D.A."/>
            <person name="Putnam N.H."/>
            <person name="Rokhsar D.S."/>
        </authorList>
    </citation>
    <scope>NUCLEOTIDE SEQUENCE</scope>
    <source>
        <strain evidence="9 11">I ESC-2004</strain>
    </source>
</reference>
<evidence type="ECO:0000256" key="2">
    <source>
        <dbReference type="ARBA" id="ARBA00022617"/>
    </source>
</evidence>
<dbReference type="InterPro" id="IPR000701">
    <property type="entry name" value="SuccDH_FuR_B_TM-su"/>
</dbReference>
<keyword evidence="3 8" id="KW-0812">Transmembrane</keyword>
<organism evidence="9">
    <name type="scientific">Capitella teleta</name>
    <name type="common">Polychaete worm</name>
    <dbReference type="NCBI Taxonomy" id="283909"/>
    <lineage>
        <taxon>Eukaryota</taxon>
        <taxon>Metazoa</taxon>
        <taxon>Spiralia</taxon>
        <taxon>Lophotrochozoa</taxon>
        <taxon>Annelida</taxon>
        <taxon>Polychaeta</taxon>
        <taxon>Sedentaria</taxon>
        <taxon>Scolecida</taxon>
        <taxon>Capitellidae</taxon>
        <taxon>Capitella</taxon>
    </lineage>
</organism>
<dbReference type="FunCoup" id="R7U3I1">
    <property type="interactions" value="911"/>
</dbReference>
<evidence type="ECO:0000313" key="10">
    <source>
        <dbReference type="EnsemblMetazoa" id="CapteP226675"/>
    </source>
</evidence>
<name>R7U3I1_CAPTE</name>
<dbReference type="OMA" id="PHDATHY"/>
<dbReference type="Gene3D" id="1.20.1300.10">
    <property type="entry name" value="Fumarate reductase/succinate dehydrogenase, transmembrane subunit"/>
    <property type="match status" value="1"/>
</dbReference>
<dbReference type="EnsemblMetazoa" id="CapteT226675">
    <property type="protein sequence ID" value="CapteP226675"/>
    <property type="gene ID" value="CapteG226675"/>
</dbReference>
<dbReference type="EMBL" id="KB308479">
    <property type="protein sequence ID" value="ELT97730.1"/>
    <property type="molecule type" value="Genomic_DNA"/>
</dbReference>
<dbReference type="GO" id="GO:0046872">
    <property type="term" value="F:metal ion binding"/>
    <property type="evidence" value="ECO:0007669"/>
    <property type="project" value="UniProtKB-KW"/>
</dbReference>
<comment type="subcellular location">
    <subcellularLocation>
        <location evidence="1">Membrane</location>
        <topology evidence="1">Multi-pass membrane protein</topology>
    </subcellularLocation>
</comment>
<evidence type="ECO:0000256" key="7">
    <source>
        <dbReference type="ARBA" id="ARBA00023136"/>
    </source>
</evidence>
<dbReference type="InterPro" id="IPR018495">
    <property type="entry name" value="Succ_DH_cyt_bsu_CS"/>
</dbReference>
<evidence type="ECO:0000256" key="1">
    <source>
        <dbReference type="ARBA" id="ARBA00004141"/>
    </source>
</evidence>
<dbReference type="GO" id="GO:0016020">
    <property type="term" value="C:membrane"/>
    <property type="evidence" value="ECO:0007669"/>
    <property type="project" value="UniProtKB-SubCell"/>
</dbReference>
<feature type="transmembrane region" description="Helical" evidence="8">
    <location>
        <begin position="150"/>
        <end position="169"/>
    </location>
</feature>
<feature type="transmembrane region" description="Helical" evidence="8">
    <location>
        <begin position="70"/>
        <end position="89"/>
    </location>
</feature>
<evidence type="ECO:0000256" key="5">
    <source>
        <dbReference type="ARBA" id="ARBA00022989"/>
    </source>
</evidence>
<keyword evidence="7 8" id="KW-0472">Membrane</keyword>
<dbReference type="OrthoDB" id="588261at2759"/>
<dbReference type="STRING" id="283909.R7U3I1"/>
<dbReference type="PANTHER" id="PTHR10978:SF5">
    <property type="entry name" value="SUCCINATE DEHYDROGENASE CYTOCHROME B560 SUBUNIT, MITOCHONDRIAL"/>
    <property type="match status" value="1"/>
</dbReference>
<evidence type="ECO:0000313" key="11">
    <source>
        <dbReference type="Proteomes" id="UP000014760"/>
    </source>
</evidence>
<dbReference type="AlphaFoldDB" id="R7U3I1"/>
<keyword evidence="2" id="KW-0349">Heme</keyword>
<keyword evidence="11" id="KW-1185">Reference proteome</keyword>
<dbReference type="PANTHER" id="PTHR10978">
    <property type="entry name" value="SUCCINATE DEHYDROGENASE CYTOCHROME B560 SUBUNIT"/>
    <property type="match status" value="1"/>
</dbReference>
<gene>
    <name evidence="9" type="ORF">CAPTEDRAFT_226675</name>
</gene>
<evidence type="ECO:0000256" key="8">
    <source>
        <dbReference type="SAM" id="Phobius"/>
    </source>
</evidence>
<dbReference type="GO" id="GO:0009055">
    <property type="term" value="F:electron transfer activity"/>
    <property type="evidence" value="ECO:0007669"/>
    <property type="project" value="InterPro"/>
</dbReference>
<keyword evidence="6" id="KW-0408">Iron</keyword>
<reference evidence="10" key="3">
    <citation type="submission" date="2015-06" db="UniProtKB">
        <authorList>
            <consortium name="EnsemblMetazoa"/>
        </authorList>
    </citation>
    <scope>IDENTIFICATION</scope>
</reference>
<sequence length="170" mass="19134">MALSVMRTAFRPSMLSRSTILCTRTLPMTTSAQQDMKDFWKKNQQLNRPNSPWMVYEWHFPMLTSLGHRFTGIGMGVALYGLSFGLFFAPGDFTTYLTAVQGFGLSPYIMFPAKAIMAFPLMYHYLNGIRHLSWDAGYGYKLGTQYRTGAFCYITAAALAALVASLSYLK</sequence>
<dbReference type="EMBL" id="AMQN01002114">
    <property type="status" value="NOT_ANNOTATED_CDS"/>
    <property type="molecule type" value="Genomic_DNA"/>
</dbReference>
<dbReference type="GO" id="GO:0006121">
    <property type="term" value="P:mitochondrial electron transport, succinate to ubiquinone"/>
    <property type="evidence" value="ECO:0007669"/>
    <property type="project" value="TreeGrafter"/>
</dbReference>
<keyword evidence="4" id="KW-0479">Metal-binding</keyword>
<protein>
    <submittedName>
        <fullName evidence="9 10">Uncharacterized protein</fullName>
    </submittedName>
</protein>
<dbReference type="Gene3D" id="1.20.5.540">
    <property type="entry name" value="Single helix bin"/>
    <property type="match status" value="1"/>
</dbReference>
<accession>R7U3I1</accession>
<proteinExistence type="predicted"/>
<dbReference type="NCBIfam" id="TIGR02970">
    <property type="entry name" value="succ_dehyd_cytB"/>
    <property type="match status" value="1"/>
</dbReference>
<feature type="transmembrane region" description="Helical" evidence="8">
    <location>
        <begin position="109"/>
        <end position="129"/>
    </location>
</feature>
<dbReference type="Pfam" id="PF01127">
    <property type="entry name" value="Sdh_cyt"/>
    <property type="match status" value="1"/>
</dbReference>
<reference evidence="11" key="1">
    <citation type="submission" date="2012-12" db="EMBL/GenBank/DDBJ databases">
        <authorList>
            <person name="Hellsten U."/>
            <person name="Grimwood J."/>
            <person name="Chapman J.A."/>
            <person name="Shapiro H."/>
            <person name="Aerts A."/>
            <person name="Otillar R.P."/>
            <person name="Terry A.Y."/>
            <person name="Boore J.L."/>
            <person name="Simakov O."/>
            <person name="Marletaz F."/>
            <person name="Cho S.-J."/>
            <person name="Edsinger-Gonzales E."/>
            <person name="Havlak P."/>
            <person name="Kuo D.-H."/>
            <person name="Larsson T."/>
            <person name="Lv J."/>
            <person name="Arendt D."/>
            <person name="Savage R."/>
            <person name="Osoegawa K."/>
            <person name="de Jong P."/>
            <person name="Lindberg D.R."/>
            <person name="Seaver E.C."/>
            <person name="Weisblat D.A."/>
            <person name="Putnam N.H."/>
            <person name="Grigoriev I.V."/>
            <person name="Rokhsar D.S."/>
        </authorList>
    </citation>
    <scope>NUCLEOTIDE SEQUENCE</scope>
    <source>
        <strain evidence="11">I ESC-2004</strain>
    </source>
</reference>
<evidence type="ECO:0000256" key="6">
    <source>
        <dbReference type="ARBA" id="ARBA00023004"/>
    </source>
</evidence>
<evidence type="ECO:0000256" key="4">
    <source>
        <dbReference type="ARBA" id="ARBA00022723"/>
    </source>
</evidence>
<dbReference type="PROSITE" id="PS01001">
    <property type="entry name" value="SDH_CYT_2"/>
    <property type="match status" value="1"/>
</dbReference>
<keyword evidence="5 8" id="KW-1133">Transmembrane helix</keyword>
<evidence type="ECO:0000256" key="3">
    <source>
        <dbReference type="ARBA" id="ARBA00022692"/>
    </source>
</evidence>
<dbReference type="SUPFAM" id="SSF81343">
    <property type="entry name" value="Fumarate reductase respiratory complex transmembrane subunits"/>
    <property type="match status" value="1"/>
</dbReference>
<dbReference type="InterPro" id="IPR034804">
    <property type="entry name" value="SQR/QFR_C/D"/>
</dbReference>
<dbReference type="CDD" id="cd03499">
    <property type="entry name" value="SQR_TypeC_SdhC"/>
    <property type="match status" value="1"/>
</dbReference>
<dbReference type="Proteomes" id="UP000014760">
    <property type="component" value="Unassembled WGS sequence"/>
</dbReference>
<evidence type="ECO:0000313" key="9">
    <source>
        <dbReference type="EMBL" id="ELT97730.1"/>
    </source>
</evidence>
<dbReference type="InterPro" id="IPR014314">
    <property type="entry name" value="Succ_DH_cytb556"/>
</dbReference>
<dbReference type="HOGENOM" id="CLU_094691_1_1_1"/>